<dbReference type="InterPro" id="IPR014308">
    <property type="entry name" value="Xanthine_DH_XdhC"/>
</dbReference>
<dbReference type="Pfam" id="PF13478">
    <property type="entry name" value="XdhC_C"/>
    <property type="match status" value="1"/>
</dbReference>
<name>A0A1Y5SVM4_9RHOB</name>
<dbReference type="EMBL" id="FWFL01000006">
    <property type="protein sequence ID" value="SLN48841.1"/>
    <property type="molecule type" value="Genomic_DNA"/>
</dbReference>
<dbReference type="AlphaFoldDB" id="A0A1Y5SVM4"/>
<evidence type="ECO:0000313" key="3">
    <source>
        <dbReference type="EMBL" id="SLN48841.1"/>
    </source>
</evidence>
<dbReference type="Proteomes" id="UP000193827">
    <property type="component" value="Unassembled WGS sequence"/>
</dbReference>
<feature type="domain" description="XdhC- CoxI" evidence="1">
    <location>
        <begin position="12"/>
        <end position="64"/>
    </location>
</feature>
<evidence type="ECO:0000259" key="2">
    <source>
        <dbReference type="Pfam" id="PF13478"/>
    </source>
</evidence>
<organism evidence="3 4">
    <name type="scientific">Roseovarius litorisediminis</name>
    <dbReference type="NCBI Taxonomy" id="1312363"/>
    <lineage>
        <taxon>Bacteria</taxon>
        <taxon>Pseudomonadati</taxon>
        <taxon>Pseudomonadota</taxon>
        <taxon>Alphaproteobacteria</taxon>
        <taxon>Rhodobacterales</taxon>
        <taxon>Roseobacteraceae</taxon>
        <taxon>Roseovarius</taxon>
    </lineage>
</organism>
<accession>A0A1Y5SVM4</accession>
<sequence length="313" mass="33609">MGFDLNSLSRAVAQHGRVARVVVAATHGSTPREVGAAMLVWETGQSGTIGGGTLEFNLARAARLQAAPNQLGRHALGPEMGQCCGGAVDVLTEIYDAERLKTLTQQQVFARLVAGHGDMPFKVKRLLAATRAQGVPPMPQLIGDWMIEPFETPTTTLWIWGAGHVGRALVHTLAPLPWVQITWVDTATDRFPDEIPPNVTALPAQDPARLVRHAPVDANHLVLTYSHALDLELCHQLLAHGFGHVGLIGSATKWARFRKRLALLGHAGEQIARIQCPIGDPDLGKHPQAIAVGVAAALLNERSPQQLGQEKIA</sequence>
<dbReference type="InterPro" id="IPR003777">
    <property type="entry name" value="XdhC_CoxI"/>
</dbReference>
<dbReference type="InterPro" id="IPR052698">
    <property type="entry name" value="MoCofactor_Util/Proc"/>
</dbReference>
<dbReference type="RefSeq" id="WP_085892767.1">
    <property type="nucleotide sequence ID" value="NZ_FWFL01000006.1"/>
</dbReference>
<dbReference type="Pfam" id="PF02625">
    <property type="entry name" value="XdhC_CoxI"/>
    <property type="match status" value="1"/>
</dbReference>
<dbReference type="OrthoDB" id="61481at2"/>
<proteinExistence type="predicted"/>
<evidence type="ECO:0000259" key="1">
    <source>
        <dbReference type="Pfam" id="PF02625"/>
    </source>
</evidence>
<evidence type="ECO:0000313" key="4">
    <source>
        <dbReference type="Proteomes" id="UP000193827"/>
    </source>
</evidence>
<dbReference type="InterPro" id="IPR027051">
    <property type="entry name" value="XdhC_Rossmann_dom"/>
</dbReference>
<keyword evidence="4" id="KW-1185">Reference proteome</keyword>
<dbReference type="NCBIfam" id="TIGR02964">
    <property type="entry name" value="xanthine_xdhC"/>
    <property type="match status" value="1"/>
</dbReference>
<reference evidence="3 4" key="1">
    <citation type="submission" date="2017-03" db="EMBL/GenBank/DDBJ databases">
        <authorList>
            <person name="Afonso C.L."/>
            <person name="Miller P.J."/>
            <person name="Scott M.A."/>
            <person name="Spackman E."/>
            <person name="Goraichik I."/>
            <person name="Dimitrov K.M."/>
            <person name="Suarez D.L."/>
            <person name="Swayne D.E."/>
        </authorList>
    </citation>
    <scope>NUCLEOTIDE SEQUENCE [LARGE SCALE GENOMIC DNA]</scope>
    <source>
        <strain evidence="3 4">CECT 8287</strain>
    </source>
</reference>
<dbReference type="Gene3D" id="3.40.50.720">
    <property type="entry name" value="NAD(P)-binding Rossmann-like Domain"/>
    <property type="match status" value="1"/>
</dbReference>
<feature type="domain" description="XdhC Rossmann" evidence="2">
    <location>
        <begin position="157"/>
        <end position="297"/>
    </location>
</feature>
<dbReference type="InterPro" id="IPR036291">
    <property type="entry name" value="NAD(P)-bd_dom_sf"/>
</dbReference>
<dbReference type="SUPFAM" id="SSF51735">
    <property type="entry name" value="NAD(P)-binding Rossmann-fold domains"/>
    <property type="match status" value="1"/>
</dbReference>
<dbReference type="PANTHER" id="PTHR30388">
    <property type="entry name" value="ALDEHYDE OXIDOREDUCTASE MOLYBDENUM COFACTOR ASSEMBLY PROTEIN"/>
    <property type="match status" value="1"/>
</dbReference>
<protein>
    <submittedName>
        <fullName evidence="3">XdhC and CoxI family protein</fullName>
    </submittedName>
</protein>
<dbReference type="PANTHER" id="PTHR30388:SF6">
    <property type="entry name" value="XANTHINE DEHYDROGENASE SUBUNIT A-RELATED"/>
    <property type="match status" value="1"/>
</dbReference>
<gene>
    <name evidence="3" type="ORF">PEL8287_02540</name>
</gene>